<name>A0A645JD95_9ZZZZ</name>
<proteinExistence type="predicted"/>
<dbReference type="EMBL" id="VSSQ01137735">
    <property type="protein sequence ID" value="MPN61307.1"/>
    <property type="molecule type" value="Genomic_DNA"/>
</dbReference>
<comment type="caution">
    <text evidence="1">The sequence shown here is derived from an EMBL/GenBank/DDBJ whole genome shotgun (WGS) entry which is preliminary data.</text>
</comment>
<reference evidence="1" key="1">
    <citation type="submission" date="2019-08" db="EMBL/GenBank/DDBJ databases">
        <authorList>
            <person name="Kucharzyk K."/>
            <person name="Murdoch R.W."/>
            <person name="Higgins S."/>
            <person name="Loffler F."/>
        </authorList>
    </citation>
    <scope>NUCLEOTIDE SEQUENCE</scope>
</reference>
<protein>
    <submittedName>
        <fullName evidence="1">Uncharacterized protein</fullName>
    </submittedName>
</protein>
<sequence>MAEHLGVVGKLEPVLVVIGATDDFITQPDGKFCSIQMCSIAGKAIQIYEGHVVRGADGGLCRVSLLCFLEEVLETMRCLYSQIQKGAFSGGPCMDTSCRDEVAEVVSFEIEAVSQFLLFCPLLELDGVLGENIAIFTLHRGDELD</sequence>
<evidence type="ECO:0000313" key="1">
    <source>
        <dbReference type="EMBL" id="MPN61307.1"/>
    </source>
</evidence>
<gene>
    <name evidence="1" type="ORF">SDC9_209042</name>
</gene>
<dbReference type="AlphaFoldDB" id="A0A645JD95"/>
<accession>A0A645JD95</accession>
<organism evidence="1">
    <name type="scientific">bioreactor metagenome</name>
    <dbReference type="NCBI Taxonomy" id="1076179"/>
    <lineage>
        <taxon>unclassified sequences</taxon>
        <taxon>metagenomes</taxon>
        <taxon>ecological metagenomes</taxon>
    </lineage>
</organism>